<accession>A0A146KTG3</accession>
<reference evidence="1" key="1">
    <citation type="journal article" date="2016" name="Gigascience">
        <title>De novo construction of an expanded transcriptome assembly for the western tarnished plant bug, Lygus hesperus.</title>
        <authorList>
            <person name="Tassone E.E."/>
            <person name="Geib S.M."/>
            <person name="Hall B."/>
            <person name="Fabrick J.A."/>
            <person name="Brent C.S."/>
            <person name="Hull J.J."/>
        </authorList>
    </citation>
    <scope>NUCLEOTIDE SEQUENCE</scope>
</reference>
<gene>
    <name evidence="1" type="ORF">g.48604</name>
</gene>
<proteinExistence type="predicted"/>
<protein>
    <submittedName>
        <fullName evidence="1">Uncharacterized protein</fullName>
    </submittedName>
</protein>
<dbReference type="AlphaFoldDB" id="A0A146KTG3"/>
<organism evidence="1">
    <name type="scientific">Lygus hesperus</name>
    <name type="common">Western plant bug</name>
    <dbReference type="NCBI Taxonomy" id="30085"/>
    <lineage>
        <taxon>Eukaryota</taxon>
        <taxon>Metazoa</taxon>
        <taxon>Ecdysozoa</taxon>
        <taxon>Arthropoda</taxon>
        <taxon>Hexapoda</taxon>
        <taxon>Insecta</taxon>
        <taxon>Pterygota</taxon>
        <taxon>Neoptera</taxon>
        <taxon>Paraneoptera</taxon>
        <taxon>Hemiptera</taxon>
        <taxon>Heteroptera</taxon>
        <taxon>Panheteroptera</taxon>
        <taxon>Cimicomorpha</taxon>
        <taxon>Miridae</taxon>
        <taxon>Mirini</taxon>
        <taxon>Lygus</taxon>
    </lineage>
</organism>
<sequence length="100" mass="11495">MRITTTLKKIRCSRSPRGRGILINTRRIDEASDNNTTVAGRDEARNFEGCGLLDSFYSSHSYLRGDEEKEWLERARVDANLSTGFFSVVFEETWKSETKL</sequence>
<evidence type="ECO:0000313" key="1">
    <source>
        <dbReference type="EMBL" id="JAP98179.1"/>
    </source>
</evidence>
<dbReference type="EMBL" id="GDHC01020449">
    <property type="protein sequence ID" value="JAP98179.1"/>
    <property type="molecule type" value="Transcribed_RNA"/>
</dbReference>
<name>A0A146KTG3_LYGHE</name>